<dbReference type="AlphaFoldDB" id="A0A1N7NFG0"/>
<protein>
    <submittedName>
        <fullName evidence="2">Uncharacterized protein</fullName>
    </submittedName>
</protein>
<dbReference type="EMBL" id="FTOR01000002">
    <property type="protein sequence ID" value="SIS97104.1"/>
    <property type="molecule type" value="Genomic_DNA"/>
</dbReference>
<accession>A0A1N7NFG0</accession>
<evidence type="ECO:0000256" key="1">
    <source>
        <dbReference type="SAM" id="SignalP"/>
    </source>
</evidence>
<reference evidence="3" key="1">
    <citation type="submission" date="2017-01" db="EMBL/GenBank/DDBJ databases">
        <authorList>
            <person name="Varghese N."/>
            <person name="Submissions S."/>
        </authorList>
    </citation>
    <scope>NUCLEOTIDE SEQUENCE [LARGE SCALE GENOMIC DNA]</scope>
    <source>
        <strain evidence="3">DSM 21054</strain>
    </source>
</reference>
<keyword evidence="3" id="KW-1185">Reference proteome</keyword>
<feature type="chain" id="PRO_5013337788" evidence="1">
    <location>
        <begin position="20"/>
        <end position="423"/>
    </location>
</feature>
<sequence>MKKATILLMAVIAAFAASAQTNVNILSTQSSINYLKSVAGGNSLIVQDIKVPVEFWGAAPTADMPVVFTVTNVSSTACGVQTGQASIVNLPVGGYVIPKASFSNNRDTIFFVVHIATQAVAPLALDEYFDIKLASAVAAADPLHRVLIQPVAWSATTNTPKALPAPIIEFVGDANVQKSLTNGSGLPANTGIGVIYREALPARYGILHSIEVSMTVNVASTADTLKTIYNDAGTITNKSEFGNSVLLPTNSGQAFGFSLRGYLTKRDAAGTFNRGDCPEALWGFISGGYISFEGSNRNWYDTKTATATKGANMSLHAGIFHEFMKRDVEIRRDYSITLGVGYTQRWLAGDVARNEADELRKQILGSTQLNFSGMEISLGLRLKNIKAEIWIPILSKKGQVPGLSGAQPYTYIGFTGGFPLKLN</sequence>
<dbReference type="Proteomes" id="UP000186917">
    <property type="component" value="Unassembled WGS sequence"/>
</dbReference>
<proteinExistence type="predicted"/>
<gene>
    <name evidence="2" type="ORF">SAMN05421788_102402</name>
</gene>
<evidence type="ECO:0000313" key="3">
    <source>
        <dbReference type="Proteomes" id="UP000186917"/>
    </source>
</evidence>
<feature type="signal peptide" evidence="1">
    <location>
        <begin position="1"/>
        <end position="19"/>
    </location>
</feature>
<name>A0A1N7NFG0_9BACT</name>
<evidence type="ECO:0000313" key="2">
    <source>
        <dbReference type="EMBL" id="SIS97104.1"/>
    </source>
</evidence>
<keyword evidence="1" id="KW-0732">Signal</keyword>
<organism evidence="2 3">
    <name type="scientific">Filimonas lacunae</name>
    <dbReference type="NCBI Taxonomy" id="477680"/>
    <lineage>
        <taxon>Bacteria</taxon>
        <taxon>Pseudomonadati</taxon>
        <taxon>Bacteroidota</taxon>
        <taxon>Chitinophagia</taxon>
        <taxon>Chitinophagales</taxon>
        <taxon>Chitinophagaceae</taxon>
        <taxon>Filimonas</taxon>
    </lineage>
</organism>
<dbReference type="RefSeq" id="WP_076378124.1">
    <property type="nucleotide sequence ID" value="NZ_AP017422.1"/>
</dbReference>